<dbReference type="PANTHER" id="PTHR11070:SF2">
    <property type="entry name" value="ATP-DEPENDENT DNA HELICASE SRS2"/>
    <property type="match status" value="1"/>
</dbReference>
<dbReference type="KEGG" id="scor:J3U87_09155"/>
<keyword evidence="7" id="KW-0413">Isomerase</keyword>
<evidence type="ECO:0000256" key="4">
    <source>
        <dbReference type="ARBA" id="ARBA00022806"/>
    </source>
</evidence>
<evidence type="ECO:0000256" key="7">
    <source>
        <dbReference type="ARBA" id="ARBA00023235"/>
    </source>
</evidence>
<evidence type="ECO:0000313" key="16">
    <source>
        <dbReference type="EMBL" id="QTD52629.1"/>
    </source>
</evidence>
<dbReference type="InterPro" id="IPR000212">
    <property type="entry name" value="DNA_helicase_UvrD/REP"/>
</dbReference>
<dbReference type="GO" id="GO:0016787">
    <property type="term" value="F:hydrolase activity"/>
    <property type="evidence" value="ECO:0007669"/>
    <property type="project" value="UniProtKB-UniRule"/>
</dbReference>
<feature type="domain" description="UvrD-like helicase C-terminal" evidence="15">
    <location>
        <begin position="278"/>
        <end position="551"/>
    </location>
</feature>
<keyword evidence="5 12" id="KW-0067">ATP-binding</keyword>
<dbReference type="Proteomes" id="UP000663929">
    <property type="component" value="Chromosome"/>
</dbReference>
<dbReference type="PROSITE" id="PS51217">
    <property type="entry name" value="UVRD_HELICASE_CTER"/>
    <property type="match status" value="1"/>
</dbReference>
<feature type="binding site" evidence="12">
    <location>
        <begin position="27"/>
        <end position="34"/>
    </location>
    <ligand>
        <name>ATP</name>
        <dbReference type="ChEBI" id="CHEBI:30616"/>
    </ligand>
</feature>
<dbReference type="RefSeq" id="WP_237382733.1">
    <property type="nucleotide sequence ID" value="NZ_CP071793.1"/>
</dbReference>
<dbReference type="CDD" id="cd18807">
    <property type="entry name" value="SF1_C_UvrD"/>
    <property type="match status" value="1"/>
</dbReference>
<dbReference type="InterPro" id="IPR014017">
    <property type="entry name" value="DNA_helicase_UvrD-like_C"/>
</dbReference>
<dbReference type="Pfam" id="PF00580">
    <property type="entry name" value="UvrD-helicase"/>
    <property type="match status" value="1"/>
</dbReference>
<evidence type="ECO:0000256" key="5">
    <source>
        <dbReference type="ARBA" id="ARBA00022840"/>
    </source>
</evidence>
<keyword evidence="4 12" id="KW-0347">Helicase</keyword>
<evidence type="ECO:0000256" key="6">
    <source>
        <dbReference type="ARBA" id="ARBA00023125"/>
    </source>
</evidence>
<dbReference type="GO" id="GO:0005829">
    <property type="term" value="C:cytosol"/>
    <property type="evidence" value="ECO:0007669"/>
    <property type="project" value="TreeGrafter"/>
</dbReference>
<dbReference type="Pfam" id="PF21196">
    <property type="entry name" value="PcrA_UvrD_tudor"/>
    <property type="match status" value="1"/>
</dbReference>
<evidence type="ECO:0000259" key="15">
    <source>
        <dbReference type="PROSITE" id="PS51217"/>
    </source>
</evidence>
<dbReference type="InterPro" id="IPR027417">
    <property type="entry name" value="P-loop_NTPase"/>
</dbReference>
<feature type="region of interest" description="Disordered" evidence="13">
    <location>
        <begin position="623"/>
        <end position="646"/>
    </location>
</feature>
<dbReference type="GO" id="GO:0003677">
    <property type="term" value="F:DNA binding"/>
    <property type="evidence" value="ECO:0007669"/>
    <property type="project" value="UniProtKB-KW"/>
</dbReference>
<evidence type="ECO:0000256" key="9">
    <source>
        <dbReference type="ARBA" id="ARBA00034808"/>
    </source>
</evidence>
<dbReference type="Gene3D" id="3.40.50.300">
    <property type="entry name" value="P-loop containing nucleotide triphosphate hydrolases"/>
    <property type="match status" value="2"/>
</dbReference>
<keyword evidence="3 12" id="KW-0378">Hydrolase</keyword>
<dbReference type="EMBL" id="CP071793">
    <property type="protein sequence ID" value="QTD52629.1"/>
    <property type="molecule type" value="Genomic_DNA"/>
</dbReference>
<comment type="similarity">
    <text evidence="1">Belongs to the helicase family. UvrD subfamily.</text>
</comment>
<dbReference type="GO" id="GO:0000725">
    <property type="term" value="P:recombinational repair"/>
    <property type="evidence" value="ECO:0007669"/>
    <property type="project" value="TreeGrafter"/>
</dbReference>
<sequence length="739" mass="84334">MDQLLDELNPQQRDAVEATDGPVLVVAGAGSGKTKVITSRIMHLIQKGVSPYQILAMTFTNKAAQEMKSRVERVVGRDARDLTISTFHSFCALFLRREIAHLDRDSSFVIYDTSDQTTCLKRVIRSMDLEEKHYPAQKMRGKISYIKNTGDMEGRLSNEIEHNIYRAYQEELLAQNAMDFDDLLHLTCQILENFGEVQERYRRRFEFIMVDEYQDTNQIQSKLINLLLGEHRNLCVVGDEDQSIYGWRGADITNILHFDTHYPGTRVFKLEQNYRSTQPILDYANAVINQNKLRKPKKLWTDQETGLPVRIRDEYSGGIEAENIIQEIMGLRRRHDLEFSDFAVLFRSNALSRMLEENCRKYRVPFQLIGGLKFYDRKEIKDILSFMRIVVNPRDWTSFARAIGVPPRGIGAKSQDKLYTYFNSGLDIGEVMARAIEDKAFGGRGYKGLVAFEALYRNLVAWSKEYKPSVWLGKLVKALDYKDYLERLDDVGIESRIDNLEELLTSMEEQEKQGIETLSQFMDFSALVNDQDDVDPDQPRVNLMTVHAAKGLEFDTVFVMGLEDGVFPNQRTLDDNPNSLEEERRLFYVAVTRAKRRLYLSYARSRQTYGKVNRNIKSRFLKQPIVNPDQEPARSTGRPRTSGRWGSLDDQVGKMEAKLSALGAKADFSNVVNGGGGQDSSGTVSLQSGDIVEHASFGVGTVSLVMGRGSSQRVSVHFRDKRIRTFIAEKANLKKLGDS</sequence>
<evidence type="ECO:0000256" key="1">
    <source>
        <dbReference type="ARBA" id="ARBA00009922"/>
    </source>
</evidence>
<protein>
    <recommendedName>
        <fullName evidence="9">DNA 3'-5' helicase</fullName>
        <ecNumber evidence="9">5.6.2.4</ecNumber>
    </recommendedName>
    <alternativeName>
        <fullName evidence="10">DNA 3'-5' helicase II</fullName>
    </alternativeName>
</protein>
<organism evidence="16 17">
    <name type="scientific">Sulfidibacter corallicola</name>
    <dbReference type="NCBI Taxonomy" id="2818388"/>
    <lineage>
        <taxon>Bacteria</taxon>
        <taxon>Pseudomonadati</taxon>
        <taxon>Acidobacteriota</taxon>
        <taxon>Holophagae</taxon>
        <taxon>Acanthopleuribacterales</taxon>
        <taxon>Acanthopleuribacteraceae</taxon>
        <taxon>Sulfidibacter</taxon>
    </lineage>
</organism>
<dbReference type="GO" id="GO:0005524">
    <property type="term" value="F:ATP binding"/>
    <property type="evidence" value="ECO:0007669"/>
    <property type="project" value="UniProtKB-UniRule"/>
</dbReference>
<reference evidence="16" key="1">
    <citation type="submission" date="2021-03" db="EMBL/GenBank/DDBJ databases">
        <title>Acanthopleuribacteraceae sp. M133.</title>
        <authorList>
            <person name="Wang G."/>
        </authorList>
    </citation>
    <scope>NUCLEOTIDE SEQUENCE</scope>
    <source>
        <strain evidence="16">M133</strain>
    </source>
</reference>
<keyword evidence="17" id="KW-1185">Reference proteome</keyword>
<evidence type="ECO:0000256" key="10">
    <source>
        <dbReference type="ARBA" id="ARBA00034923"/>
    </source>
</evidence>
<accession>A0A8A4TRM5</accession>
<evidence type="ECO:0000256" key="8">
    <source>
        <dbReference type="ARBA" id="ARBA00034617"/>
    </source>
</evidence>
<dbReference type="PANTHER" id="PTHR11070">
    <property type="entry name" value="UVRD / RECB / PCRA DNA HELICASE FAMILY MEMBER"/>
    <property type="match status" value="1"/>
</dbReference>
<evidence type="ECO:0000256" key="3">
    <source>
        <dbReference type="ARBA" id="ARBA00022801"/>
    </source>
</evidence>
<dbReference type="InterPro" id="IPR014016">
    <property type="entry name" value="UvrD-like_ATP-bd"/>
</dbReference>
<proteinExistence type="inferred from homology"/>
<evidence type="ECO:0000313" key="17">
    <source>
        <dbReference type="Proteomes" id="UP000663929"/>
    </source>
</evidence>
<dbReference type="Gene3D" id="1.10.10.160">
    <property type="match status" value="1"/>
</dbReference>
<evidence type="ECO:0000256" key="2">
    <source>
        <dbReference type="ARBA" id="ARBA00022741"/>
    </source>
</evidence>
<dbReference type="AlphaFoldDB" id="A0A8A4TRM5"/>
<dbReference type="InterPro" id="IPR013986">
    <property type="entry name" value="DExx_box_DNA_helicase_dom_sf"/>
</dbReference>
<dbReference type="CDD" id="cd17932">
    <property type="entry name" value="DEXQc_UvrD"/>
    <property type="match status" value="1"/>
</dbReference>
<dbReference type="GO" id="GO:0033202">
    <property type="term" value="C:DNA helicase complex"/>
    <property type="evidence" value="ECO:0007669"/>
    <property type="project" value="TreeGrafter"/>
</dbReference>
<comment type="catalytic activity">
    <reaction evidence="11">
        <text>ATP + H2O = ADP + phosphate + H(+)</text>
        <dbReference type="Rhea" id="RHEA:13065"/>
        <dbReference type="ChEBI" id="CHEBI:15377"/>
        <dbReference type="ChEBI" id="CHEBI:15378"/>
        <dbReference type="ChEBI" id="CHEBI:30616"/>
        <dbReference type="ChEBI" id="CHEBI:43474"/>
        <dbReference type="ChEBI" id="CHEBI:456216"/>
        <dbReference type="EC" id="5.6.2.4"/>
    </reaction>
</comment>
<evidence type="ECO:0000256" key="12">
    <source>
        <dbReference type="PROSITE-ProRule" id="PRU00560"/>
    </source>
</evidence>
<dbReference type="Gene3D" id="1.10.486.10">
    <property type="entry name" value="PCRA, domain 4"/>
    <property type="match status" value="1"/>
</dbReference>
<keyword evidence="2 12" id="KW-0547">Nucleotide-binding</keyword>
<comment type="catalytic activity">
    <reaction evidence="8">
        <text>Couples ATP hydrolysis with the unwinding of duplex DNA by translocating in the 3'-5' direction.</text>
        <dbReference type="EC" id="5.6.2.4"/>
    </reaction>
</comment>
<gene>
    <name evidence="16" type="ORF">J3U87_09155</name>
</gene>
<name>A0A8A4TRM5_SULCO</name>
<dbReference type="EC" id="5.6.2.4" evidence="9"/>
<evidence type="ECO:0000256" key="13">
    <source>
        <dbReference type="SAM" id="MobiDB-lite"/>
    </source>
</evidence>
<dbReference type="Pfam" id="PF13361">
    <property type="entry name" value="UvrD_C"/>
    <property type="match status" value="2"/>
</dbReference>
<dbReference type="SUPFAM" id="SSF52540">
    <property type="entry name" value="P-loop containing nucleoside triphosphate hydrolases"/>
    <property type="match status" value="1"/>
</dbReference>
<dbReference type="PROSITE" id="PS51198">
    <property type="entry name" value="UVRD_HELICASE_ATP_BIND"/>
    <property type="match status" value="1"/>
</dbReference>
<feature type="domain" description="UvrD-like helicase ATP-binding" evidence="14">
    <location>
        <begin position="6"/>
        <end position="277"/>
    </location>
</feature>
<keyword evidence="6" id="KW-0238">DNA-binding</keyword>
<evidence type="ECO:0000259" key="14">
    <source>
        <dbReference type="PROSITE" id="PS51198"/>
    </source>
</evidence>
<evidence type="ECO:0000256" key="11">
    <source>
        <dbReference type="ARBA" id="ARBA00048988"/>
    </source>
</evidence>
<dbReference type="GO" id="GO:0043138">
    <property type="term" value="F:3'-5' DNA helicase activity"/>
    <property type="evidence" value="ECO:0007669"/>
    <property type="project" value="UniProtKB-EC"/>
</dbReference>